<name>A0A814UIM6_9BILA</name>
<dbReference type="AlphaFoldDB" id="A0A814UIM6"/>
<organism evidence="1 2">
    <name type="scientific">Rotaria magnacalcarata</name>
    <dbReference type="NCBI Taxonomy" id="392030"/>
    <lineage>
        <taxon>Eukaryota</taxon>
        <taxon>Metazoa</taxon>
        <taxon>Spiralia</taxon>
        <taxon>Gnathifera</taxon>
        <taxon>Rotifera</taxon>
        <taxon>Eurotatoria</taxon>
        <taxon>Bdelloidea</taxon>
        <taxon>Philodinida</taxon>
        <taxon>Philodinidae</taxon>
        <taxon>Rotaria</taxon>
    </lineage>
</organism>
<feature type="non-terminal residue" evidence="1">
    <location>
        <position position="361"/>
    </location>
</feature>
<protein>
    <submittedName>
        <fullName evidence="1">Uncharacterized protein</fullName>
    </submittedName>
</protein>
<comment type="caution">
    <text evidence="1">The sequence shown here is derived from an EMBL/GenBank/DDBJ whole genome shotgun (WGS) entry which is preliminary data.</text>
</comment>
<dbReference type="EMBL" id="CAJNOV010004405">
    <property type="protein sequence ID" value="CAF1174942.1"/>
    <property type="molecule type" value="Genomic_DNA"/>
</dbReference>
<accession>A0A814UIM6</accession>
<evidence type="ECO:0000313" key="2">
    <source>
        <dbReference type="Proteomes" id="UP000663855"/>
    </source>
</evidence>
<evidence type="ECO:0000313" key="1">
    <source>
        <dbReference type="EMBL" id="CAF1174942.1"/>
    </source>
</evidence>
<reference evidence="1" key="1">
    <citation type="submission" date="2021-02" db="EMBL/GenBank/DDBJ databases">
        <authorList>
            <person name="Nowell W R."/>
        </authorList>
    </citation>
    <scope>NUCLEOTIDE SEQUENCE</scope>
</reference>
<proteinExistence type="predicted"/>
<dbReference type="Proteomes" id="UP000663855">
    <property type="component" value="Unassembled WGS sequence"/>
</dbReference>
<sequence>MKSICTPDRTDYDAYGAKVAMNEIFLVQAHNGKDPPSFFIQFAPYNSTQNSSKCSIRYPPDLQNYVYTVAVGKKPNQNQVQFFFAGEVLNTDNGTFIGVAKYNLTNNASNPSNFCTSDFSYSTHYLTNYAHQEYYIIGVEPKGLLAYGFSNDFIFIFDSQNVSTFESWNSSLTWPNVSFTPHAVDISDNFGVVAGFIKNDPTGRVKFSPIIYLLNFNSSNRHPIVVGQHVPYTTPGTWQDLLTNDDADIYAAKYSMSISIDSRGYVLVGMQFINRVFLFSVNISNPISLVNVSRNTNGRSLGNGKSVAWLDNGDTAAILVNTYSLTYEWISSSIYFYDMRLNNYSSKSSPLSVFPNYHQSL</sequence>
<gene>
    <name evidence="1" type="ORF">CJN711_LOCUS10712</name>
</gene>